<dbReference type="EMBL" id="JAUBDJ010000001">
    <property type="protein sequence ID" value="MDW0115974.1"/>
    <property type="molecule type" value="Genomic_DNA"/>
</dbReference>
<dbReference type="PROSITE" id="PS51257">
    <property type="entry name" value="PROKAR_LIPOPROTEIN"/>
    <property type="match status" value="1"/>
</dbReference>
<dbReference type="RefSeq" id="WP_283731528.1">
    <property type="nucleotide sequence ID" value="NZ_CP125968.1"/>
</dbReference>
<keyword evidence="3" id="KW-1185">Reference proteome</keyword>
<gene>
    <name evidence="2" type="ORF">QTL97_03330</name>
</gene>
<dbReference type="InterPro" id="IPR025623">
    <property type="entry name" value="YusW"/>
</dbReference>
<feature type="signal peptide" evidence="1">
    <location>
        <begin position="1"/>
        <end position="19"/>
    </location>
</feature>
<dbReference type="Pfam" id="PF14039">
    <property type="entry name" value="YusW"/>
    <property type="match status" value="1"/>
</dbReference>
<feature type="chain" id="PRO_5043521868" evidence="1">
    <location>
        <begin position="20"/>
        <end position="141"/>
    </location>
</feature>
<evidence type="ECO:0000313" key="3">
    <source>
        <dbReference type="Proteomes" id="UP001271648"/>
    </source>
</evidence>
<comment type="caution">
    <text evidence="2">The sequence shown here is derived from an EMBL/GenBank/DDBJ whole genome shotgun (WGS) entry which is preliminary data.</text>
</comment>
<name>A0AAW9A539_9BACL</name>
<keyword evidence="1" id="KW-0732">Signal</keyword>
<sequence length="141" mass="16200">MKKIVFFIFLVQLLLIASACSDQNIIPKEKASEVVETYGIKAFTVKIETKEQKEALKASFIEKKDRSEAEYLNKKDDVTLHGKKALKKIMEAFEKLDPNPEADETELITKTAEAFGFKDYKMIRLEVTFKGHDSKEIMFSK</sequence>
<accession>A0AAW9A539</accession>
<protein>
    <submittedName>
        <fullName evidence="2">YusW family protein</fullName>
    </submittedName>
</protein>
<dbReference type="AlphaFoldDB" id="A0AAW9A539"/>
<evidence type="ECO:0000313" key="2">
    <source>
        <dbReference type="EMBL" id="MDW0115974.1"/>
    </source>
</evidence>
<evidence type="ECO:0000256" key="1">
    <source>
        <dbReference type="SAM" id="SignalP"/>
    </source>
</evidence>
<proteinExistence type="predicted"/>
<organism evidence="2 3">
    <name type="scientific">Sporosarcina thermotolerans</name>
    <dbReference type="NCBI Taxonomy" id="633404"/>
    <lineage>
        <taxon>Bacteria</taxon>
        <taxon>Bacillati</taxon>
        <taxon>Bacillota</taxon>
        <taxon>Bacilli</taxon>
        <taxon>Bacillales</taxon>
        <taxon>Caryophanaceae</taxon>
        <taxon>Sporosarcina</taxon>
    </lineage>
</organism>
<dbReference type="Proteomes" id="UP001271648">
    <property type="component" value="Unassembled WGS sequence"/>
</dbReference>
<reference evidence="2 3" key="1">
    <citation type="submission" date="2023-06" db="EMBL/GenBank/DDBJ databases">
        <title>Sporosarcina sp. nov., isolated from Korean traditional fermented seafood 'Jeotgal'.</title>
        <authorList>
            <person name="Yang A.I."/>
            <person name="Shin N.-R."/>
        </authorList>
    </citation>
    <scope>NUCLEOTIDE SEQUENCE [LARGE SCALE GENOMIC DNA]</scope>
    <source>
        <strain evidence="2 3">KCTC43456</strain>
    </source>
</reference>